<proteinExistence type="predicted"/>
<dbReference type="SUPFAM" id="SSF69279">
    <property type="entry name" value="Phage tail proteins"/>
    <property type="match status" value="1"/>
</dbReference>
<dbReference type="RefSeq" id="WP_058979242.1">
    <property type="nucleotide sequence ID" value="NZ_BCMS01000002.1"/>
</dbReference>
<dbReference type="NCBIfam" id="NF033848">
    <property type="entry name" value="VgrG_rel"/>
    <property type="match status" value="1"/>
</dbReference>
<evidence type="ECO:0000259" key="2">
    <source>
        <dbReference type="Pfam" id="PF04717"/>
    </source>
</evidence>
<gene>
    <name evidence="3" type="ORF">DEIGR_200276</name>
</gene>
<keyword evidence="4" id="KW-1185">Reference proteome</keyword>
<name>A0A100HME8_9DEIO</name>
<dbReference type="Pfam" id="PF04717">
    <property type="entry name" value="Phage_base_V"/>
    <property type="match status" value="1"/>
</dbReference>
<feature type="domain" description="Gp5/Type VI secretion system Vgr protein OB-fold" evidence="2">
    <location>
        <begin position="385"/>
        <end position="458"/>
    </location>
</feature>
<dbReference type="InterPro" id="IPR037026">
    <property type="entry name" value="Vgr_OB-fold_dom_sf"/>
</dbReference>
<evidence type="ECO:0000313" key="3">
    <source>
        <dbReference type="EMBL" id="GAQ23421.1"/>
    </source>
</evidence>
<feature type="compositionally biased region" description="Basic and acidic residues" evidence="1">
    <location>
        <begin position="237"/>
        <end position="250"/>
    </location>
</feature>
<sequence>MTRVQRDSLEGAVSTLYLNLDGRDMPPEQFRMIDEITVDSSLQLPDVATVTLRDPAGELVDDTTYKLGARIKVVAQVKGNKETVFDGEIVEIEPRFTRGTQQLRLRAFDRLHRLSRGTHTKSYQNVSDMDLVKKIASEAGLTAKTGPASVVHGYVLQHNQSHLAFLRERAARLGYILFVDGTTLHCEPVRGQDPITLTWGDNLSEFLPRLSSLNQTSGSTVRSWDPKQKRAVSSEKQSGEGKAKVQEGTRSEGVAQEAFSMKAPTTSSALIVRDQGYADAIAQAQRNRVAEGLLEARGQAAGYPRLTAGTQLDIRNVGQRFSGSYVASSVRHVYRNGEGYSTEFAVTGSHPESLAGMIRQATGGAGGSAGGSAGGVMTPAPGLMIGIVTNNDDPDNQGRVKLKLPALTEDDETDWARVVNLGGGPNRGSQHTPEVNDEVLVGFEHGDIHHPYVIGGLWNGTDAPPRPTGKVVKNGKVIQRVYRTRLGHEFIYDDPEDPDPPKITVQSSKGHAIELNDDKKKPFAEYRTKAGHRLTLMDDPKGPFVVLRDKNGNEVKLDSKSNTLTITSTGRLELKATRGISIDAGGGNVDVKGVLINLN</sequence>
<dbReference type="SUPFAM" id="SSF69255">
    <property type="entry name" value="gp5 N-terminal domain-like"/>
    <property type="match status" value="1"/>
</dbReference>
<comment type="caution">
    <text evidence="3">The sequence shown here is derived from an EMBL/GenBank/DDBJ whole genome shotgun (WGS) entry which is preliminary data.</text>
</comment>
<dbReference type="EMBL" id="BCMS01000002">
    <property type="protein sequence ID" value="GAQ23421.1"/>
    <property type="molecule type" value="Genomic_DNA"/>
</dbReference>
<dbReference type="OrthoDB" id="9762420at2"/>
<dbReference type="Pfam" id="PF05954">
    <property type="entry name" value="Phage_GPD"/>
    <property type="match status" value="1"/>
</dbReference>
<dbReference type="Gene3D" id="2.40.50.230">
    <property type="entry name" value="Gp5 N-terminal domain"/>
    <property type="match status" value="1"/>
</dbReference>
<organism evidence="3 4">
    <name type="scientific">Deinococcus grandis</name>
    <dbReference type="NCBI Taxonomy" id="57498"/>
    <lineage>
        <taxon>Bacteria</taxon>
        <taxon>Thermotogati</taxon>
        <taxon>Deinococcota</taxon>
        <taxon>Deinococci</taxon>
        <taxon>Deinococcales</taxon>
        <taxon>Deinococcaceae</taxon>
        <taxon>Deinococcus</taxon>
    </lineage>
</organism>
<dbReference type="Proteomes" id="UP000056209">
    <property type="component" value="Unassembled WGS sequence"/>
</dbReference>
<evidence type="ECO:0000256" key="1">
    <source>
        <dbReference type="SAM" id="MobiDB-lite"/>
    </source>
</evidence>
<reference evidence="4" key="1">
    <citation type="submission" date="2015-11" db="EMBL/GenBank/DDBJ databases">
        <title>Draft Genome Sequence of the Radioresistant Bacterium Deinococcus grandis, Isolated from Freshwater Fish in Japan.</title>
        <authorList>
            <person name="Satoh K."/>
            <person name="Onodera T."/>
            <person name="Omoso K."/>
            <person name="Takeda-Yano K."/>
            <person name="Katayama T."/>
            <person name="Oono Y."/>
            <person name="Narumi I."/>
        </authorList>
    </citation>
    <scope>NUCLEOTIDE SEQUENCE [LARGE SCALE GENOMIC DNA]</scope>
    <source>
        <strain evidence="4">ATCC 43672</strain>
    </source>
</reference>
<evidence type="ECO:0000313" key="4">
    <source>
        <dbReference type="Proteomes" id="UP000056209"/>
    </source>
</evidence>
<dbReference type="InterPro" id="IPR047702">
    <property type="entry name" value="VgrG-rel"/>
</dbReference>
<accession>A0A100HME8</accession>
<dbReference type="AlphaFoldDB" id="A0A100HME8"/>
<protein>
    <submittedName>
        <fullName evidence="3">Phage protein D</fullName>
    </submittedName>
</protein>
<dbReference type="InterPro" id="IPR006531">
    <property type="entry name" value="Gp5/Vgr_OB"/>
</dbReference>
<feature type="region of interest" description="Disordered" evidence="1">
    <location>
        <begin position="215"/>
        <end position="259"/>
    </location>
</feature>